<dbReference type="InterPro" id="IPR017872">
    <property type="entry name" value="Pyrmidine_PPase_CS"/>
</dbReference>
<keyword evidence="2" id="KW-0808">Transferase</keyword>
<keyword evidence="1" id="KW-0328">Glycosyltransferase</keyword>
<dbReference type="InterPro" id="IPR017713">
    <property type="entry name" value="AMP_phosphorylase"/>
</dbReference>
<dbReference type="SUPFAM" id="SSF54680">
    <property type="entry name" value="Pyrimidine nucleoside phosphorylase C-terminal domain"/>
    <property type="match status" value="1"/>
</dbReference>
<dbReference type="NCBIfam" id="TIGR03327">
    <property type="entry name" value="AMP_phos"/>
    <property type="match status" value="1"/>
</dbReference>
<dbReference type="SUPFAM" id="SSF52418">
    <property type="entry name" value="Nucleoside phosphorylase/phosphoribosyltransferase catalytic domain"/>
    <property type="match status" value="1"/>
</dbReference>
<dbReference type="InterPro" id="IPR000053">
    <property type="entry name" value="Thymidine/pyrmidine_PPase"/>
</dbReference>
<dbReference type="NCBIfam" id="NF003338">
    <property type="entry name" value="PRK04350.1"/>
    <property type="match status" value="1"/>
</dbReference>
<dbReference type="InterPro" id="IPR036566">
    <property type="entry name" value="PYNP-like_C_sf"/>
</dbReference>
<dbReference type="GO" id="GO:0016763">
    <property type="term" value="F:pentosyltransferase activity"/>
    <property type="evidence" value="ECO:0007669"/>
    <property type="project" value="InterPro"/>
</dbReference>
<proteinExistence type="predicted"/>
<dbReference type="GO" id="GO:0006206">
    <property type="term" value="P:pyrimidine nucleobase metabolic process"/>
    <property type="evidence" value="ECO:0007669"/>
    <property type="project" value="InterPro"/>
</dbReference>
<dbReference type="InterPro" id="IPR013102">
    <property type="entry name" value="PYNP_C"/>
</dbReference>
<dbReference type="Gene3D" id="2.40.40.20">
    <property type="match status" value="1"/>
</dbReference>
<dbReference type="PROSITE" id="PS00647">
    <property type="entry name" value="THYMID_PHOSPHORYLASE"/>
    <property type="match status" value="1"/>
</dbReference>
<dbReference type="Pfam" id="PF00591">
    <property type="entry name" value="Glycos_transf_3"/>
    <property type="match status" value="1"/>
</dbReference>
<dbReference type="InterPro" id="IPR000312">
    <property type="entry name" value="Glycosyl_Trfase_fam3"/>
</dbReference>
<dbReference type="Gene3D" id="3.90.1170.30">
    <property type="entry name" value="Pyrimidine nucleoside phosphorylase-like, C-terminal domain"/>
    <property type="match status" value="1"/>
</dbReference>
<dbReference type="AlphaFoldDB" id="A0A447IU01"/>
<evidence type="ECO:0000259" key="4">
    <source>
        <dbReference type="SMART" id="SM00941"/>
    </source>
</evidence>
<reference evidence="5" key="1">
    <citation type="submission" date="2018-12" db="EMBL/GenBank/DDBJ databases">
        <authorList>
            <person name="Jaffe A."/>
        </authorList>
    </citation>
    <scope>NUCLEOTIDE SEQUENCE</scope>
</reference>
<dbReference type="NCBIfam" id="TIGR02645">
    <property type="entry name" value="ARCH_P_rylase"/>
    <property type="match status" value="1"/>
</dbReference>
<dbReference type="Gene3D" id="3.40.1030.10">
    <property type="entry name" value="Nucleoside phosphorylase/phosphoribosyltransferase catalytic domain"/>
    <property type="match status" value="1"/>
</dbReference>
<dbReference type="PIRSF" id="PIRSF000478">
    <property type="entry name" value="TP_PyNP"/>
    <property type="match status" value="1"/>
</dbReference>
<dbReference type="InterPro" id="IPR013466">
    <property type="entry name" value="Thymidine/AMP_Pase"/>
</dbReference>
<dbReference type="SMART" id="SM00941">
    <property type="entry name" value="PYNP_C"/>
    <property type="match status" value="1"/>
</dbReference>
<name>A0A447IU01_9ARCH</name>
<protein>
    <recommendedName>
        <fullName evidence="3">AMP phosphorylase</fullName>
        <ecNumber evidence="3">2.4.2.57</ecNumber>
    </recommendedName>
</protein>
<evidence type="ECO:0000256" key="2">
    <source>
        <dbReference type="ARBA" id="ARBA00022679"/>
    </source>
</evidence>
<accession>A0A447IU01</accession>
<feature type="domain" description="Pyrimidine nucleoside phosphorylase C-terminal" evidence="4">
    <location>
        <begin position="422"/>
        <end position="489"/>
    </location>
</feature>
<evidence type="ECO:0000256" key="1">
    <source>
        <dbReference type="ARBA" id="ARBA00022676"/>
    </source>
</evidence>
<dbReference type="GO" id="GO:0004645">
    <property type="term" value="F:1,4-alpha-oligoglucan phosphorylase activity"/>
    <property type="evidence" value="ECO:0007669"/>
    <property type="project" value="InterPro"/>
</dbReference>
<dbReference type="Gene3D" id="1.20.970.50">
    <property type="match status" value="1"/>
</dbReference>
<evidence type="ECO:0000313" key="5">
    <source>
        <dbReference type="EMBL" id="VDS10998.1"/>
    </source>
</evidence>
<organism evidence="5">
    <name type="scientific">uncultured Candidatus Pacearchaeota archaeon</name>
    <dbReference type="NCBI Taxonomy" id="2109283"/>
    <lineage>
        <taxon>Archaea</taxon>
        <taxon>Candidatus Pacearchaeota</taxon>
        <taxon>environmental samples</taxon>
    </lineage>
</organism>
<dbReference type="InterPro" id="IPR017459">
    <property type="entry name" value="Glycosyl_Trfase_fam3_N_dom"/>
</dbReference>
<dbReference type="InterPro" id="IPR035902">
    <property type="entry name" value="Nuc_phospho_transferase"/>
</dbReference>
<evidence type="ECO:0000256" key="3">
    <source>
        <dbReference type="NCBIfam" id="TIGR03327"/>
    </source>
</evidence>
<gene>
    <name evidence="5" type="primary">deoA</name>
</gene>
<dbReference type="GO" id="GO:0046125">
    <property type="term" value="P:pyrimidine deoxyribonucleoside metabolic process"/>
    <property type="evidence" value="ECO:0007669"/>
    <property type="project" value="InterPro"/>
</dbReference>
<dbReference type="PANTHER" id="PTHR10515:SF0">
    <property type="entry name" value="THYMIDINE PHOSPHORYLASE"/>
    <property type="match status" value="1"/>
</dbReference>
<dbReference type="SUPFAM" id="SSF47648">
    <property type="entry name" value="Nucleoside phosphorylase/phosphoribosyltransferase N-terminal domain"/>
    <property type="match status" value="1"/>
</dbReference>
<sequence>MKLKAIYRKWSAGRPIVILNEKDAKKIGAEVNNRVVIKHKSKIIIALVNTSRKIAKEGDAVLTTEVKEALNFADGQIIDVELAKNPRITQIITKKLSGKELSKSEITKIISEIVKNALTETEIAFFISAVYKVGMSLNETKWLTEAMLETGKQLDIKRKIIADKHCIGGIAGNRTTPIVVSICAAEGITIPKSSSRAITSAAGTADVMESICRVEFDAEEIKRIILKTNACLVWGGALGFAPADDKIIKVEKMINIDPEPNLIASILAKKLAVRSNHVLIDIPYGTSAKVNKKGAEKLKKTFEKLGKMFKIKLKCVLTDGNQPIGNGIGPILEMRDVISVLKGDGPHDLREKSIFLAGKIFELCNMAEKNKGGILAKEILDSGKAFKKFEQIVKAQGAKGSLMDKLSYAKFYININSKKSGIVKSIDNKKINLLARIAGSPDDKKAGVYLWKHAENKIQTREKIITIYSQSKKRLEDAVSFYKENEIIGVVRNPNQKV</sequence>
<dbReference type="InterPro" id="IPR036320">
    <property type="entry name" value="Glycosyl_Trfase_fam3_N_dom_sf"/>
</dbReference>
<dbReference type="Pfam" id="PF02885">
    <property type="entry name" value="Glycos_trans_3N"/>
    <property type="match status" value="1"/>
</dbReference>
<dbReference type="EC" id="2.4.2.57" evidence="3"/>
<dbReference type="Pfam" id="PF07831">
    <property type="entry name" value="PYNP_C"/>
    <property type="match status" value="1"/>
</dbReference>
<dbReference type="EMBL" id="LR131610">
    <property type="protein sequence ID" value="VDS10998.1"/>
    <property type="molecule type" value="Genomic_DNA"/>
</dbReference>
<dbReference type="GO" id="GO:0005829">
    <property type="term" value="C:cytosol"/>
    <property type="evidence" value="ECO:0007669"/>
    <property type="project" value="TreeGrafter"/>
</dbReference>
<dbReference type="PANTHER" id="PTHR10515">
    <property type="entry name" value="THYMIDINE PHOSPHORYLASE"/>
    <property type="match status" value="1"/>
</dbReference>